<evidence type="ECO:0000256" key="4">
    <source>
        <dbReference type="ARBA" id="ARBA00022692"/>
    </source>
</evidence>
<feature type="transmembrane region" description="Helical" evidence="10">
    <location>
        <begin position="554"/>
        <end position="573"/>
    </location>
</feature>
<evidence type="ECO:0000256" key="8">
    <source>
        <dbReference type="ARBA" id="ARBA00023170"/>
    </source>
</evidence>
<dbReference type="Pfam" id="PF02949">
    <property type="entry name" value="7tm_6"/>
    <property type="match status" value="1"/>
</dbReference>
<gene>
    <name evidence="11" type="ORF">WN51_09467</name>
</gene>
<keyword evidence="4 10" id="KW-0812">Transmembrane</keyword>
<comment type="subcellular location">
    <subcellularLocation>
        <location evidence="1">Cell membrane</location>
        <topology evidence="1">Multi-pass membrane protein</topology>
    </subcellularLocation>
</comment>
<dbReference type="GO" id="GO:0007165">
    <property type="term" value="P:signal transduction"/>
    <property type="evidence" value="ECO:0007669"/>
    <property type="project" value="UniProtKB-KW"/>
</dbReference>
<keyword evidence="2" id="KW-1003">Cell membrane</keyword>
<evidence type="ECO:0000313" key="12">
    <source>
        <dbReference type="Proteomes" id="UP000053105"/>
    </source>
</evidence>
<evidence type="ECO:0000313" key="11">
    <source>
        <dbReference type="EMBL" id="KOX78108.1"/>
    </source>
</evidence>
<dbReference type="OrthoDB" id="8185860at2759"/>
<evidence type="ECO:0000256" key="3">
    <source>
        <dbReference type="ARBA" id="ARBA00022606"/>
    </source>
</evidence>
<evidence type="ECO:0000256" key="7">
    <source>
        <dbReference type="ARBA" id="ARBA00023136"/>
    </source>
</evidence>
<keyword evidence="3" id="KW-0716">Sensory transduction</keyword>
<accession>A0A0N0U6Y3</accession>
<keyword evidence="8" id="KW-0675">Receptor</keyword>
<evidence type="ECO:0000256" key="10">
    <source>
        <dbReference type="SAM" id="Phobius"/>
    </source>
</evidence>
<feature type="transmembrane region" description="Helical" evidence="10">
    <location>
        <begin position="372"/>
        <end position="396"/>
    </location>
</feature>
<dbReference type="Proteomes" id="UP000053105">
    <property type="component" value="Unassembled WGS sequence"/>
</dbReference>
<keyword evidence="5" id="KW-0552">Olfaction</keyword>
<dbReference type="GO" id="GO:0004984">
    <property type="term" value="F:olfactory receptor activity"/>
    <property type="evidence" value="ECO:0007669"/>
    <property type="project" value="InterPro"/>
</dbReference>
<sequence length="654" mass="75954">MRRDHETSDTGKSYRHRPAEHSSVVLLAASSAQQQSKTVPLQNYATLRDIQHYLFAPAIVIRDVRTIGRYRNHLAVSQPGDINDARYHSDNYMFQQARHSAKFKPSDECIRFNVVRTNTGNAEEPTIRDDVSETSDTFYQMCSTRTFSALLLHGPIFSTSKLASKLLYFSCFLNAVIEAVLIVTNPSIAINELINARFECLAVELQNNTNVRTLIACIEKQLRLKRYAEDVISCFRFMVLFVVALCSFLMTLCAVIMVMNTLVTVKMMLLLLNAYFLMYLYMYAWPADNMKDMVEHSLSLSRSAYDLTWYKQALGMQKNLLYVMTYQKPVTLSIKCIITELSLHYYCTRIVGEMYICMKEMQQHEREIFDTYLARCNVIYASYIIGAYVMASIYLLGPTMFPMINIINAEYPFDTNRTSISVMIRAHQILTGYQYCSHLCLCVFGGLLFWFTAARFECLAVELQNNTNVHQSPLIAKCNFVQQHTFPKYWQKFARQWTERYDLHSPHVQLVFSSRYAEDVITCFRFMVLFIVALCSFLMTLCAVIMVMNTSVTVKTMLLLLNAYFLMYLYMYAWPADNMKDMVGQSLSLPRSTYDLMWYEQTLGMQKNLLYVMMYQKPVTLSIKCVIKELSLHYYCTVRLPKIERFATIRTILQ</sequence>
<dbReference type="PANTHER" id="PTHR21137">
    <property type="entry name" value="ODORANT RECEPTOR"/>
    <property type="match status" value="1"/>
</dbReference>
<keyword evidence="12" id="KW-1185">Reference proteome</keyword>
<reference evidence="11 12" key="1">
    <citation type="submission" date="2015-07" db="EMBL/GenBank/DDBJ databases">
        <title>The genome of Melipona quadrifasciata.</title>
        <authorList>
            <person name="Pan H."/>
            <person name="Kapheim K."/>
        </authorList>
    </citation>
    <scope>NUCLEOTIDE SEQUENCE [LARGE SCALE GENOMIC DNA]</scope>
    <source>
        <strain evidence="11">0111107301</strain>
        <tissue evidence="11">Whole body</tissue>
    </source>
</reference>
<feature type="transmembrane region" description="Helical" evidence="10">
    <location>
        <begin position="265"/>
        <end position="284"/>
    </location>
</feature>
<dbReference type="PANTHER" id="PTHR21137:SF35">
    <property type="entry name" value="ODORANT RECEPTOR 19A-RELATED"/>
    <property type="match status" value="1"/>
</dbReference>
<organism evidence="11 12">
    <name type="scientific">Melipona quadrifasciata</name>
    <dbReference type="NCBI Taxonomy" id="166423"/>
    <lineage>
        <taxon>Eukaryota</taxon>
        <taxon>Metazoa</taxon>
        <taxon>Ecdysozoa</taxon>
        <taxon>Arthropoda</taxon>
        <taxon>Hexapoda</taxon>
        <taxon>Insecta</taxon>
        <taxon>Pterygota</taxon>
        <taxon>Neoptera</taxon>
        <taxon>Endopterygota</taxon>
        <taxon>Hymenoptera</taxon>
        <taxon>Apocrita</taxon>
        <taxon>Aculeata</taxon>
        <taxon>Apoidea</taxon>
        <taxon>Anthophila</taxon>
        <taxon>Apidae</taxon>
        <taxon>Melipona</taxon>
    </lineage>
</organism>
<dbReference type="GO" id="GO:0005549">
    <property type="term" value="F:odorant binding"/>
    <property type="evidence" value="ECO:0007669"/>
    <property type="project" value="InterPro"/>
</dbReference>
<protein>
    <submittedName>
        <fullName evidence="11">Uncharacterized protein</fullName>
    </submittedName>
</protein>
<keyword evidence="9" id="KW-0807">Transducer</keyword>
<feature type="transmembrane region" description="Helical" evidence="10">
    <location>
        <begin position="432"/>
        <end position="451"/>
    </location>
</feature>
<keyword evidence="7 10" id="KW-0472">Membrane</keyword>
<feature type="transmembrane region" description="Helical" evidence="10">
    <location>
        <begin position="523"/>
        <end position="548"/>
    </location>
</feature>
<feature type="transmembrane region" description="Helical" evidence="10">
    <location>
        <begin position="234"/>
        <end position="259"/>
    </location>
</feature>
<proteinExistence type="predicted"/>
<dbReference type="EMBL" id="KQ435726">
    <property type="protein sequence ID" value="KOX78108.1"/>
    <property type="molecule type" value="Genomic_DNA"/>
</dbReference>
<evidence type="ECO:0000256" key="9">
    <source>
        <dbReference type="ARBA" id="ARBA00023224"/>
    </source>
</evidence>
<dbReference type="InterPro" id="IPR004117">
    <property type="entry name" value="7tm6_olfct_rcpt"/>
</dbReference>
<dbReference type="AlphaFoldDB" id="A0A0N0U6Y3"/>
<name>A0A0N0U6Y3_9HYME</name>
<evidence type="ECO:0000256" key="2">
    <source>
        <dbReference type="ARBA" id="ARBA00022475"/>
    </source>
</evidence>
<evidence type="ECO:0000256" key="6">
    <source>
        <dbReference type="ARBA" id="ARBA00022989"/>
    </source>
</evidence>
<evidence type="ECO:0000256" key="5">
    <source>
        <dbReference type="ARBA" id="ARBA00022725"/>
    </source>
</evidence>
<dbReference type="GO" id="GO:0005886">
    <property type="term" value="C:plasma membrane"/>
    <property type="evidence" value="ECO:0007669"/>
    <property type="project" value="UniProtKB-SubCell"/>
</dbReference>
<keyword evidence="6 10" id="KW-1133">Transmembrane helix</keyword>
<dbReference type="STRING" id="166423.A0A0N0U6Y3"/>
<evidence type="ECO:0000256" key="1">
    <source>
        <dbReference type="ARBA" id="ARBA00004651"/>
    </source>
</evidence>